<dbReference type="PANTHER" id="PTHR21716">
    <property type="entry name" value="TRANSMEMBRANE PROTEIN"/>
    <property type="match status" value="1"/>
</dbReference>
<feature type="transmembrane region" description="Helical" evidence="7">
    <location>
        <begin position="691"/>
        <end position="715"/>
    </location>
</feature>
<comment type="caution">
    <text evidence="8">The sequence shown here is derived from an EMBL/GenBank/DDBJ whole genome shotgun (WGS) entry which is preliminary data.</text>
</comment>
<dbReference type="Proteomes" id="UP000735302">
    <property type="component" value="Unassembled WGS sequence"/>
</dbReference>
<keyword evidence="3 7" id="KW-0812">Transmembrane</keyword>
<feature type="transmembrane region" description="Helical" evidence="7">
    <location>
        <begin position="208"/>
        <end position="227"/>
    </location>
</feature>
<feature type="transmembrane region" description="Helical" evidence="7">
    <location>
        <begin position="46"/>
        <end position="70"/>
    </location>
</feature>
<dbReference type="GO" id="GO:0016020">
    <property type="term" value="C:membrane"/>
    <property type="evidence" value="ECO:0007669"/>
    <property type="project" value="UniProtKB-SubCell"/>
</dbReference>
<feature type="region of interest" description="Disordered" evidence="6">
    <location>
        <begin position="256"/>
        <end position="387"/>
    </location>
</feature>
<dbReference type="EMBL" id="BLXT01007511">
    <property type="protein sequence ID" value="GFO39768.1"/>
    <property type="molecule type" value="Genomic_DNA"/>
</dbReference>
<evidence type="ECO:0000256" key="4">
    <source>
        <dbReference type="ARBA" id="ARBA00022989"/>
    </source>
</evidence>
<evidence type="ECO:0000256" key="3">
    <source>
        <dbReference type="ARBA" id="ARBA00022692"/>
    </source>
</evidence>
<dbReference type="InterPro" id="IPR002549">
    <property type="entry name" value="AI-2E-like"/>
</dbReference>
<comment type="similarity">
    <text evidence="2">Belongs to the autoinducer-2 exporter (AI-2E) (TC 2.A.86) family.</text>
</comment>
<dbReference type="PANTHER" id="PTHR21716:SF4">
    <property type="entry name" value="TRANSMEMBRANE PROTEIN 245"/>
    <property type="match status" value="1"/>
</dbReference>
<evidence type="ECO:0000256" key="6">
    <source>
        <dbReference type="SAM" id="MobiDB-lite"/>
    </source>
</evidence>
<feature type="compositionally biased region" description="Polar residues" evidence="6">
    <location>
        <begin position="321"/>
        <end position="340"/>
    </location>
</feature>
<accession>A0AAV4D6I7</accession>
<comment type="subcellular location">
    <subcellularLocation>
        <location evidence="1">Membrane</location>
        <topology evidence="1">Multi-pass membrane protein</topology>
    </subcellularLocation>
</comment>
<evidence type="ECO:0000256" key="7">
    <source>
        <dbReference type="SAM" id="Phobius"/>
    </source>
</evidence>
<keyword evidence="4 7" id="KW-1133">Transmembrane helix</keyword>
<reference evidence="8 9" key="1">
    <citation type="journal article" date="2021" name="Elife">
        <title>Chloroplast acquisition without the gene transfer in kleptoplastic sea slugs, Plakobranchus ocellatus.</title>
        <authorList>
            <person name="Maeda T."/>
            <person name="Takahashi S."/>
            <person name="Yoshida T."/>
            <person name="Shimamura S."/>
            <person name="Takaki Y."/>
            <person name="Nagai Y."/>
            <person name="Toyoda A."/>
            <person name="Suzuki Y."/>
            <person name="Arimoto A."/>
            <person name="Ishii H."/>
            <person name="Satoh N."/>
            <person name="Nishiyama T."/>
            <person name="Hasebe M."/>
            <person name="Maruyama T."/>
            <person name="Minagawa J."/>
            <person name="Obokata J."/>
            <person name="Shigenobu S."/>
        </authorList>
    </citation>
    <scope>NUCLEOTIDE SEQUENCE [LARGE SCALE GENOMIC DNA]</scope>
</reference>
<feature type="transmembrane region" description="Helical" evidence="7">
    <location>
        <begin position="181"/>
        <end position="201"/>
    </location>
</feature>
<feature type="transmembrane region" description="Helical" evidence="7">
    <location>
        <begin position="141"/>
        <end position="161"/>
    </location>
</feature>
<feature type="transmembrane region" description="Helical" evidence="7">
    <location>
        <begin position="506"/>
        <end position="525"/>
    </location>
</feature>
<name>A0AAV4D6I7_9GAST</name>
<evidence type="ECO:0000256" key="5">
    <source>
        <dbReference type="ARBA" id="ARBA00023136"/>
    </source>
</evidence>
<evidence type="ECO:0000313" key="8">
    <source>
        <dbReference type="EMBL" id="GFO39768.1"/>
    </source>
</evidence>
<proteinExistence type="inferred from homology"/>
<sequence>MASFDRPPSTTSIQSPRRQSIAYQLNNIMNMWHFLPQGHEKHLKQAFYNTLANVFIIFTALAAVGVYYILAPFVQPLYWAVLCGTFLYPFKWRLTNILRGWLTGLQKSGTPFAVGLVVLPVQISNNFAYVMTQTIWNYKKALVALVLGLPMTYCLYHFAPANTIYNFSFGLLVSLNGFVDYFNSNWVIALFVGYMLCVVFLWTPETTWMSYVAAPVWVALFLMIANVAGPLRVPLFLLLVVVIIVGIIKEVLPEEDGNEASQQEANSASQGSEKEVLPAEETTATVESGPTIEKPSAETDDSSSLSEQTSESPAAVGLAKQGQSKSATASVGRQPDNQEAASIEPKADFSKPKHQTQPGESKSSPSVLDKPGSLPLTKGSHRTHHRESSAAVALNQLKTSQVNSYFTLLFLGHFIVRIWMHLWIVALLLLIPLLHYCARLLVRQFQKDGIFYDQAESAKASCSRWMEARKSALMPQCLRGAGAFLMKGDQQMISVLEKGLDQATSILFILMLLVGTLLFSIIGAVQIQRETVYMASVTQKIFNETMNSNEFSEWMPKADEIKVNMDRFLKNSHQQGRNLIASRVIDFMPKDSTQEEKDNLVNQILEIWDKLYDTVLASLAEEPKTPKKSSVTGAEGDADPSNLYDSLGSTMNNVSGMLHMSAAVEFVKQNLGMFMSVLESVFTVMKSNMTLILTVVTFVFSAILGGGTAILNFVISSTISLARHTASGTQINVGSLWWQKVKISAPVSESATVHQDRSVTVQFEC</sequence>
<protein>
    <submittedName>
        <fullName evidence="8">Transmembrane protein 245-like</fullName>
    </submittedName>
</protein>
<feature type="compositionally biased region" description="Polar residues" evidence="6">
    <location>
        <begin position="355"/>
        <end position="366"/>
    </location>
</feature>
<evidence type="ECO:0000256" key="1">
    <source>
        <dbReference type="ARBA" id="ARBA00004141"/>
    </source>
</evidence>
<evidence type="ECO:0000313" key="9">
    <source>
        <dbReference type="Proteomes" id="UP000735302"/>
    </source>
</evidence>
<feature type="transmembrane region" description="Helical" evidence="7">
    <location>
        <begin position="405"/>
        <end position="431"/>
    </location>
</feature>
<dbReference type="AlphaFoldDB" id="A0AAV4D6I7"/>
<gene>
    <name evidence="8" type="ORF">PoB_006627300</name>
</gene>
<organism evidence="8 9">
    <name type="scientific">Plakobranchus ocellatus</name>
    <dbReference type="NCBI Taxonomy" id="259542"/>
    <lineage>
        <taxon>Eukaryota</taxon>
        <taxon>Metazoa</taxon>
        <taxon>Spiralia</taxon>
        <taxon>Lophotrochozoa</taxon>
        <taxon>Mollusca</taxon>
        <taxon>Gastropoda</taxon>
        <taxon>Heterobranchia</taxon>
        <taxon>Euthyneura</taxon>
        <taxon>Panpulmonata</taxon>
        <taxon>Sacoglossa</taxon>
        <taxon>Placobranchoidea</taxon>
        <taxon>Plakobranchidae</taxon>
        <taxon>Plakobranchus</taxon>
    </lineage>
</organism>
<keyword evidence="5 7" id="KW-0472">Membrane</keyword>
<keyword evidence="9" id="KW-1185">Reference proteome</keyword>
<evidence type="ECO:0000256" key="2">
    <source>
        <dbReference type="ARBA" id="ARBA00009773"/>
    </source>
</evidence>
<feature type="compositionally biased region" description="Low complexity" evidence="6">
    <location>
        <begin position="302"/>
        <end position="312"/>
    </location>
</feature>
<feature type="compositionally biased region" description="Polar residues" evidence="6">
    <location>
        <begin position="259"/>
        <end position="271"/>
    </location>
</feature>